<dbReference type="PANTHER" id="PTHR35463">
    <property type="entry name" value="TRANSMEMBRANE PROTEIN"/>
    <property type="match status" value="1"/>
</dbReference>
<name>A0A7J6DTT7_CANSA</name>
<dbReference type="Proteomes" id="UP000583929">
    <property type="component" value="Unassembled WGS sequence"/>
</dbReference>
<dbReference type="Proteomes" id="UP000525078">
    <property type="component" value="Unassembled WGS sequence"/>
</dbReference>
<gene>
    <name evidence="4" type="ORF">F8388_021768</name>
    <name evidence="3" type="ORF">G4B88_000507</name>
</gene>
<sequence>MNRVRKCCVVITTLCVFLMLFTNSIVGEKSSSISDEECEVKPIKASLTQRITSLLFVSSSSLSSPTTTSSSSSWDKLKTLLKNLHTHFFPPNLDFRGGEEIRGVSSNSVGSNGENVKGAMGKKL</sequence>
<evidence type="ECO:0000313" key="5">
    <source>
        <dbReference type="Proteomes" id="UP000525078"/>
    </source>
</evidence>
<dbReference type="EMBL" id="JAATIQ010000673">
    <property type="protein sequence ID" value="KAF4348693.1"/>
    <property type="molecule type" value="Genomic_DNA"/>
</dbReference>
<evidence type="ECO:0000256" key="2">
    <source>
        <dbReference type="SAM" id="SignalP"/>
    </source>
</evidence>
<feature type="signal peptide" evidence="2">
    <location>
        <begin position="1"/>
        <end position="27"/>
    </location>
</feature>
<protein>
    <submittedName>
        <fullName evidence="4">Uncharacterized protein</fullName>
    </submittedName>
</protein>
<evidence type="ECO:0000256" key="1">
    <source>
        <dbReference type="SAM" id="MobiDB-lite"/>
    </source>
</evidence>
<keyword evidence="6" id="KW-1185">Reference proteome</keyword>
<feature type="compositionally biased region" description="Low complexity" evidence="1">
    <location>
        <begin position="104"/>
        <end position="116"/>
    </location>
</feature>
<proteinExistence type="predicted"/>
<dbReference type="EMBL" id="JAATIP010000402">
    <property type="protein sequence ID" value="KAF4349200.1"/>
    <property type="molecule type" value="Genomic_DNA"/>
</dbReference>
<feature type="region of interest" description="Disordered" evidence="1">
    <location>
        <begin position="104"/>
        <end position="124"/>
    </location>
</feature>
<evidence type="ECO:0000313" key="4">
    <source>
        <dbReference type="EMBL" id="KAF4349200.1"/>
    </source>
</evidence>
<dbReference type="AlphaFoldDB" id="A0A7J6DTT7"/>
<accession>A0A7J6DTT7</accession>
<organism evidence="4 5">
    <name type="scientific">Cannabis sativa</name>
    <name type="common">Hemp</name>
    <name type="synonym">Marijuana</name>
    <dbReference type="NCBI Taxonomy" id="3483"/>
    <lineage>
        <taxon>Eukaryota</taxon>
        <taxon>Viridiplantae</taxon>
        <taxon>Streptophyta</taxon>
        <taxon>Embryophyta</taxon>
        <taxon>Tracheophyta</taxon>
        <taxon>Spermatophyta</taxon>
        <taxon>Magnoliopsida</taxon>
        <taxon>eudicotyledons</taxon>
        <taxon>Gunneridae</taxon>
        <taxon>Pentapetalae</taxon>
        <taxon>rosids</taxon>
        <taxon>fabids</taxon>
        <taxon>Rosales</taxon>
        <taxon>Cannabaceae</taxon>
        <taxon>Cannabis</taxon>
    </lineage>
</organism>
<reference evidence="5 6" key="1">
    <citation type="journal article" date="2020" name="bioRxiv">
        <title>Sequence and annotation of 42 cannabis genomes reveals extensive copy number variation in cannabinoid synthesis and pathogen resistance genes.</title>
        <authorList>
            <person name="Mckernan K.J."/>
            <person name="Helbert Y."/>
            <person name="Kane L.T."/>
            <person name="Ebling H."/>
            <person name="Zhang L."/>
            <person name="Liu B."/>
            <person name="Eaton Z."/>
            <person name="Mclaughlin S."/>
            <person name="Kingan S."/>
            <person name="Baybayan P."/>
            <person name="Concepcion G."/>
            <person name="Jordan M."/>
            <person name="Riva A."/>
            <person name="Barbazuk W."/>
            <person name="Harkins T."/>
        </authorList>
    </citation>
    <scope>NUCLEOTIDE SEQUENCE [LARGE SCALE GENOMIC DNA]</scope>
    <source>
        <strain evidence="5 6">cv. Jamaican Lion 4</strain>
        <strain evidence="3">Father</strain>
        <strain evidence="4">Mother</strain>
        <tissue evidence="4">Leaf</tissue>
    </source>
</reference>
<evidence type="ECO:0000313" key="3">
    <source>
        <dbReference type="EMBL" id="KAF4348693.1"/>
    </source>
</evidence>
<comment type="caution">
    <text evidence="4">The sequence shown here is derived from an EMBL/GenBank/DDBJ whole genome shotgun (WGS) entry which is preliminary data.</text>
</comment>
<evidence type="ECO:0000313" key="6">
    <source>
        <dbReference type="Proteomes" id="UP000583929"/>
    </source>
</evidence>
<keyword evidence="2" id="KW-0732">Signal</keyword>
<dbReference type="PANTHER" id="PTHR35463:SF10">
    <property type="entry name" value="TRANSMEMBRANE PROTEIN"/>
    <property type="match status" value="1"/>
</dbReference>
<feature type="chain" id="PRO_5036204967" evidence="2">
    <location>
        <begin position="28"/>
        <end position="124"/>
    </location>
</feature>